<dbReference type="InterPro" id="IPR055259">
    <property type="entry name" value="YkvP/CgeB_Glyco_trans-like"/>
</dbReference>
<dbReference type="EMBL" id="JAFBED010000013">
    <property type="protein sequence ID" value="MBM7622082.1"/>
    <property type="molecule type" value="Genomic_DNA"/>
</dbReference>
<protein>
    <submittedName>
        <fullName evidence="2">Spore maturation protein CgeB</fullName>
    </submittedName>
</protein>
<organism evidence="2 3">
    <name type="scientific">Sutcliffiella tianshenii</name>
    <dbReference type="NCBI Taxonomy" id="1463404"/>
    <lineage>
        <taxon>Bacteria</taxon>
        <taxon>Bacillati</taxon>
        <taxon>Bacillota</taxon>
        <taxon>Bacilli</taxon>
        <taxon>Bacillales</taxon>
        <taxon>Bacillaceae</taxon>
        <taxon>Sutcliffiella</taxon>
    </lineage>
</organism>
<name>A0ABS2P629_9BACI</name>
<evidence type="ECO:0000313" key="2">
    <source>
        <dbReference type="EMBL" id="MBM7622082.1"/>
    </source>
</evidence>
<dbReference type="Proteomes" id="UP000737402">
    <property type="component" value="Unassembled WGS sequence"/>
</dbReference>
<keyword evidence="3" id="KW-1185">Reference proteome</keyword>
<proteinExistence type="predicted"/>
<sequence>MKILLISSGNKGIYKHFDSWIHQDLRKKHDVTFFDFKDGVPTLKVILHKFMPQVALTLIGYQLPLEILDILREHKVKSVAWLTEDPYYMDRTASLGEHYDYLFTIDTAALHYYQQQGYKKSFHLPLGTNEHIYKPNNTFGYISDFCLVGYPYPDRIKFVQLLLHYTKRNIILVGSWKSHMKSFKRNPNLMIHEGWVEPAKVAYYYSTSKIVLNTHRPYNLKYNQNHLGIIGRCINNRTFDVAACGAFQLIEHKEDLSKHFIEGEEIVSFRGFEDLMNKTDYYLDNEEERKAIASRARFRVLKEHTIHNRLKAMLSILLKDIR</sequence>
<gene>
    <name evidence="2" type="ORF">JOC95_003992</name>
</gene>
<feature type="domain" description="Spore protein YkvP/CgeB glycosyl transferase-like" evidence="1">
    <location>
        <begin position="166"/>
        <end position="314"/>
    </location>
</feature>
<reference evidence="2 3" key="1">
    <citation type="submission" date="2021-01" db="EMBL/GenBank/DDBJ databases">
        <title>Genomic Encyclopedia of Type Strains, Phase IV (KMG-IV): sequencing the most valuable type-strain genomes for metagenomic binning, comparative biology and taxonomic classification.</title>
        <authorList>
            <person name="Goeker M."/>
        </authorList>
    </citation>
    <scope>NUCLEOTIDE SEQUENCE [LARGE SCALE GENOMIC DNA]</scope>
    <source>
        <strain evidence="2 3">DSM 25879</strain>
    </source>
</reference>
<dbReference type="Pfam" id="PF13524">
    <property type="entry name" value="Glyco_trans_1_2"/>
    <property type="match status" value="1"/>
</dbReference>
<evidence type="ECO:0000259" key="1">
    <source>
        <dbReference type="Pfam" id="PF13524"/>
    </source>
</evidence>
<dbReference type="RefSeq" id="WP_204419336.1">
    <property type="nucleotide sequence ID" value="NZ_JAFBED010000013.1"/>
</dbReference>
<evidence type="ECO:0000313" key="3">
    <source>
        <dbReference type="Proteomes" id="UP000737402"/>
    </source>
</evidence>
<comment type="caution">
    <text evidence="2">The sequence shown here is derived from an EMBL/GenBank/DDBJ whole genome shotgun (WGS) entry which is preliminary data.</text>
</comment>
<accession>A0ABS2P629</accession>